<feature type="transmembrane region" description="Helical" evidence="4">
    <location>
        <begin position="156"/>
        <end position="177"/>
    </location>
</feature>
<dbReference type="Proteomes" id="UP000236594">
    <property type="component" value="Unassembled WGS sequence"/>
</dbReference>
<dbReference type="EMBL" id="PPED02000003">
    <property type="protein sequence ID" value="PWN69033.1"/>
    <property type="molecule type" value="Genomic_DNA"/>
</dbReference>
<evidence type="ECO:0000256" key="4">
    <source>
        <dbReference type="SAM" id="Phobius"/>
    </source>
</evidence>
<feature type="transmembrane region" description="Helical" evidence="4">
    <location>
        <begin position="80"/>
        <end position="97"/>
    </location>
</feature>
<dbReference type="OrthoDB" id="9779074at2"/>
<dbReference type="GO" id="GO:0043565">
    <property type="term" value="F:sequence-specific DNA binding"/>
    <property type="evidence" value="ECO:0007669"/>
    <property type="project" value="InterPro"/>
</dbReference>
<feature type="domain" description="HTH araC/xylS-type" evidence="5">
    <location>
        <begin position="218"/>
        <end position="322"/>
    </location>
</feature>
<dbReference type="PROSITE" id="PS01124">
    <property type="entry name" value="HTH_ARAC_FAMILY_2"/>
    <property type="match status" value="1"/>
</dbReference>
<keyword evidence="4" id="KW-0472">Membrane</keyword>
<dbReference type="PANTHER" id="PTHR43280">
    <property type="entry name" value="ARAC-FAMILY TRANSCRIPTIONAL REGULATOR"/>
    <property type="match status" value="1"/>
</dbReference>
<name>A0A316X9S1_9FLAO</name>
<evidence type="ECO:0000256" key="2">
    <source>
        <dbReference type="ARBA" id="ARBA00023125"/>
    </source>
</evidence>
<dbReference type="Pfam" id="PF12833">
    <property type="entry name" value="HTH_18"/>
    <property type="match status" value="1"/>
</dbReference>
<dbReference type="InterPro" id="IPR009057">
    <property type="entry name" value="Homeodomain-like_sf"/>
</dbReference>
<dbReference type="AlphaFoldDB" id="A0A316X9S1"/>
<protein>
    <recommendedName>
        <fullName evidence="5">HTH araC/xylS-type domain-containing protein</fullName>
    </recommendedName>
</protein>
<comment type="caution">
    <text evidence="6">The sequence shown here is derived from an EMBL/GenBank/DDBJ whole genome shotgun (WGS) entry which is preliminary data.</text>
</comment>
<keyword evidence="3" id="KW-0804">Transcription</keyword>
<gene>
    <name evidence="6" type="ORF">C1631_013265</name>
</gene>
<evidence type="ECO:0000256" key="1">
    <source>
        <dbReference type="ARBA" id="ARBA00023015"/>
    </source>
</evidence>
<dbReference type="SUPFAM" id="SSF46689">
    <property type="entry name" value="Homeodomain-like"/>
    <property type="match status" value="1"/>
</dbReference>
<feature type="transmembrane region" description="Helical" evidence="4">
    <location>
        <begin position="50"/>
        <end position="68"/>
    </location>
</feature>
<evidence type="ECO:0000313" key="6">
    <source>
        <dbReference type="EMBL" id="PWN69033.1"/>
    </source>
</evidence>
<dbReference type="PANTHER" id="PTHR43280:SF29">
    <property type="entry name" value="ARAC-FAMILY TRANSCRIPTIONAL REGULATOR"/>
    <property type="match status" value="1"/>
</dbReference>
<dbReference type="SMART" id="SM00342">
    <property type="entry name" value="HTH_ARAC"/>
    <property type="match status" value="1"/>
</dbReference>
<feature type="transmembrane region" description="Helical" evidence="4">
    <location>
        <begin position="103"/>
        <end position="119"/>
    </location>
</feature>
<dbReference type="GO" id="GO:0003700">
    <property type="term" value="F:DNA-binding transcription factor activity"/>
    <property type="evidence" value="ECO:0007669"/>
    <property type="project" value="InterPro"/>
</dbReference>
<feature type="transmembrane region" description="Helical" evidence="4">
    <location>
        <begin position="23"/>
        <end position="44"/>
    </location>
</feature>
<feature type="transmembrane region" description="Helical" evidence="4">
    <location>
        <begin position="126"/>
        <end position="144"/>
    </location>
</feature>
<accession>A0A316X9S1</accession>
<dbReference type="InterPro" id="IPR018060">
    <property type="entry name" value="HTH_AraC"/>
</dbReference>
<keyword evidence="2" id="KW-0238">DNA-binding</keyword>
<dbReference type="Gene3D" id="1.10.10.60">
    <property type="entry name" value="Homeodomain-like"/>
    <property type="match status" value="2"/>
</dbReference>
<keyword evidence="7" id="KW-1185">Reference proteome</keyword>
<dbReference type="RefSeq" id="WP_109712652.1">
    <property type="nucleotide sequence ID" value="NZ_PPED02000003.1"/>
</dbReference>
<evidence type="ECO:0000313" key="7">
    <source>
        <dbReference type="Proteomes" id="UP000236594"/>
    </source>
</evidence>
<keyword evidence="4" id="KW-0812">Transmembrane</keyword>
<keyword evidence="4" id="KW-1133">Transmembrane helix</keyword>
<keyword evidence="1" id="KW-0805">Transcription regulation</keyword>
<evidence type="ECO:0000259" key="5">
    <source>
        <dbReference type="PROSITE" id="PS01124"/>
    </source>
</evidence>
<evidence type="ECO:0000256" key="3">
    <source>
        <dbReference type="ARBA" id="ARBA00023163"/>
    </source>
</evidence>
<organism evidence="6 7">
    <name type="scientific">Chryseobacterium phosphatilyticum</name>
    <dbReference type="NCBI Taxonomy" id="475075"/>
    <lineage>
        <taxon>Bacteria</taxon>
        <taxon>Pseudomonadati</taxon>
        <taxon>Bacteroidota</taxon>
        <taxon>Flavobacteriia</taxon>
        <taxon>Flavobacteriales</taxon>
        <taxon>Weeksellaceae</taxon>
        <taxon>Chryseobacterium group</taxon>
        <taxon>Chryseobacterium</taxon>
    </lineage>
</organism>
<sequence>MITERLDETTLNSKVEKLKLRFIHYYVIITCTTLIVYILTFYYFMQGPFMTMYFTVGLITLSYIYLIIGKKYTANDMMQVYMIVAPLYNSYIMLVFWETSVASFVTLFPVPVAAYLFLSKKECIGYLLYIIAISFICFFIRENFNIEFEKFPYHKLVITDILLFCFNLVIIILILFYHDRINKLYILSEFTSVKSEDKKSVVVQEGYEKEDIDEEIVERLQNLMENEMLFKNPNLSISTLSTYFDVNYTYISKIIRHLGYNNFNHYLNRYRINHVKMLMNESDLHKVTLMFIYTEAGFSNQATFNRVFKQIEGVTPSEYISLIKTEKLN</sequence>
<reference evidence="6 7" key="1">
    <citation type="submission" date="2018-04" db="EMBL/GenBank/DDBJ databases">
        <title>Draft Genome Sequence of Phosphate-Solubilizing Chryseobacterium sp. ISE14 that is a Biocontrol and Plant Growth-Promoting Rhizobacterium Isolated from Cucumber.</title>
        <authorList>
            <person name="Jeong J.-J."/>
            <person name="Sang M.K."/>
            <person name="Choi I.-G."/>
            <person name="Kim K.D."/>
        </authorList>
    </citation>
    <scope>NUCLEOTIDE SEQUENCE [LARGE SCALE GENOMIC DNA]</scope>
    <source>
        <strain evidence="6 7">ISE14</strain>
    </source>
</reference>
<proteinExistence type="predicted"/>